<dbReference type="Gramene" id="VVA36618">
    <property type="protein sequence ID" value="VVA36618"/>
    <property type="gene ID" value="Prudul26B032070"/>
</dbReference>
<gene>
    <name evidence="2" type="ORF">ALMOND_2B032070</name>
</gene>
<feature type="compositionally biased region" description="Polar residues" evidence="1">
    <location>
        <begin position="65"/>
        <end position="75"/>
    </location>
</feature>
<feature type="region of interest" description="Disordered" evidence="1">
    <location>
        <begin position="60"/>
        <end position="136"/>
    </location>
</feature>
<feature type="compositionally biased region" description="Polar residues" evidence="1">
    <location>
        <begin position="87"/>
        <end position="102"/>
    </location>
</feature>
<feature type="region of interest" description="Disordered" evidence="1">
    <location>
        <begin position="152"/>
        <end position="185"/>
    </location>
</feature>
<feature type="compositionally biased region" description="Basic and acidic residues" evidence="1">
    <location>
        <begin position="173"/>
        <end position="185"/>
    </location>
</feature>
<evidence type="ECO:0000313" key="2">
    <source>
        <dbReference type="EMBL" id="VVA36618.1"/>
    </source>
</evidence>
<dbReference type="InParanoid" id="A0A5E4GAJ4"/>
<proteinExistence type="predicted"/>
<accession>A0A5E4GAJ4</accession>
<organism evidence="2 3">
    <name type="scientific">Prunus dulcis</name>
    <name type="common">Almond</name>
    <name type="synonym">Amygdalus dulcis</name>
    <dbReference type="NCBI Taxonomy" id="3755"/>
    <lineage>
        <taxon>Eukaryota</taxon>
        <taxon>Viridiplantae</taxon>
        <taxon>Streptophyta</taxon>
        <taxon>Embryophyta</taxon>
        <taxon>Tracheophyta</taxon>
        <taxon>Spermatophyta</taxon>
        <taxon>Magnoliopsida</taxon>
        <taxon>eudicotyledons</taxon>
        <taxon>Gunneridae</taxon>
        <taxon>Pentapetalae</taxon>
        <taxon>rosids</taxon>
        <taxon>fabids</taxon>
        <taxon>Rosales</taxon>
        <taxon>Rosaceae</taxon>
        <taxon>Amygdaloideae</taxon>
        <taxon>Amygdaleae</taxon>
        <taxon>Prunus</taxon>
    </lineage>
</organism>
<feature type="region of interest" description="Disordered" evidence="1">
    <location>
        <begin position="1"/>
        <end position="28"/>
    </location>
</feature>
<dbReference type="EMBL" id="CABIKO010000464">
    <property type="protein sequence ID" value="VVA36618.1"/>
    <property type="molecule type" value="Genomic_DNA"/>
</dbReference>
<name>A0A5E4GAJ4_PRUDU</name>
<dbReference type="AlphaFoldDB" id="A0A5E4GAJ4"/>
<dbReference type="Proteomes" id="UP000327085">
    <property type="component" value="Chromosome 4"/>
</dbReference>
<evidence type="ECO:0000313" key="3">
    <source>
        <dbReference type="Proteomes" id="UP000327085"/>
    </source>
</evidence>
<protein>
    <submittedName>
        <fullName evidence="2">PREDICTED: mRNAion factor At1g11510</fullName>
    </submittedName>
</protein>
<feature type="compositionally biased region" description="Basic residues" evidence="1">
    <location>
        <begin position="156"/>
        <end position="169"/>
    </location>
</feature>
<evidence type="ECO:0000256" key="1">
    <source>
        <dbReference type="SAM" id="MobiDB-lite"/>
    </source>
</evidence>
<reference evidence="3" key="1">
    <citation type="journal article" date="2020" name="Plant J.">
        <title>Transposons played a major role in the diversification between the closely related almond and peach genomes: results from the almond genome sequence.</title>
        <authorList>
            <person name="Alioto T."/>
            <person name="Alexiou K.G."/>
            <person name="Bardil A."/>
            <person name="Barteri F."/>
            <person name="Castanera R."/>
            <person name="Cruz F."/>
            <person name="Dhingra A."/>
            <person name="Duval H."/>
            <person name="Fernandez I Marti A."/>
            <person name="Frias L."/>
            <person name="Galan B."/>
            <person name="Garcia J.L."/>
            <person name="Howad W."/>
            <person name="Gomez-Garrido J."/>
            <person name="Gut M."/>
            <person name="Julca I."/>
            <person name="Morata J."/>
            <person name="Puigdomenech P."/>
            <person name="Ribeca P."/>
            <person name="Rubio Cabetas M.J."/>
            <person name="Vlasova A."/>
            <person name="Wirthensohn M."/>
            <person name="Garcia-Mas J."/>
            <person name="Gabaldon T."/>
            <person name="Casacuberta J.M."/>
            <person name="Arus P."/>
        </authorList>
    </citation>
    <scope>NUCLEOTIDE SEQUENCE [LARGE SCALE GENOMIC DNA]</scope>
    <source>
        <strain evidence="3">cv. Texas</strain>
    </source>
</reference>
<sequence>MAALAVAPIDPDTPSFDGYESGGSSGHRLQLQLQLEDTIIPDTCDEDNQFDALCETDAEPKFKSSAKSNDNSAQEVIQFDPKKNKTKNVASNTEKKSPSSTDAAAAAAAKEKRPREGLQCNASVAKKMKKKNVKKEAIPEIDEDAHVAEDDQVVEKKKKHHIKKKKKKNSVSGEEKKTSNDCADHEKVEEKKEEVGFVNVMKACERYLASHVVDWRWIKNERMVKLEKMWVKLRGAESVFRSLQADFDAELHRVALDAYISYEDCC</sequence>